<dbReference type="RefSeq" id="WP_020042043.1">
    <property type="nucleotide sequence ID" value="NZ_KE557274.1"/>
</dbReference>
<keyword evidence="5 7" id="KW-0067">ATP-binding</keyword>
<comment type="similarity">
    <text evidence="2">Belongs to the ABC transporter superfamily.</text>
</comment>
<dbReference type="FunFam" id="3.40.50.300:FF:000016">
    <property type="entry name" value="Oligopeptide ABC transporter ATP-binding component"/>
    <property type="match status" value="1"/>
</dbReference>
<dbReference type="InterPro" id="IPR017871">
    <property type="entry name" value="ABC_transporter-like_CS"/>
</dbReference>
<evidence type="ECO:0000256" key="2">
    <source>
        <dbReference type="ARBA" id="ARBA00005417"/>
    </source>
</evidence>
<dbReference type="HOGENOM" id="CLU_000604_1_23_5"/>
<evidence type="ECO:0000313" key="8">
    <source>
        <dbReference type="Proteomes" id="UP000015347"/>
    </source>
</evidence>
<dbReference type="GO" id="GO:0005886">
    <property type="term" value="C:plasma membrane"/>
    <property type="evidence" value="ECO:0007669"/>
    <property type="project" value="UniProtKB-SubCell"/>
</dbReference>
<comment type="caution">
    <text evidence="7">The sequence shown here is derived from an EMBL/GenBank/DDBJ whole genome shotgun (WGS) entry which is preliminary data.</text>
</comment>
<dbReference type="Gene3D" id="3.40.50.300">
    <property type="entry name" value="P-loop containing nucleotide triphosphate hydrolases"/>
    <property type="match status" value="1"/>
</dbReference>
<dbReference type="GO" id="GO:0016887">
    <property type="term" value="F:ATP hydrolysis activity"/>
    <property type="evidence" value="ECO:0007669"/>
    <property type="project" value="InterPro"/>
</dbReference>
<feature type="domain" description="ABC transporter" evidence="6">
    <location>
        <begin position="5"/>
        <end position="250"/>
    </location>
</feature>
<sequence length="319" mass="35086">MTALLHAESLRKSYQVGRRSLFRKARRFNAVDGVSLTLERGETLGIVGESGCGKSTLSRLVLGLSPCDEGGVVFDGTPLPGQDTEAWRRLRRRVQLIYQDAAGALDPRQTIRTQIEEPLRIHGLPLERAQKAMADVGLVPAMGSRHPFELSGGQLQRVVIARALTLNPDLIVMDEPVSALDVSIQAQIVNLIQDLQRDRGLAYLFVTHDLSVLRHVSDRVAVMYLGEVVEEAPRDAFFDGALHPYARALLEAVPVPDPARRSRAAPRIGDPPNPAAPPPACRFHPRCPFATDVCRAERPALRDFGGRRAACHRVEELSQ</sequence>
<dbReference type="Proteomes" id="UP000015347">
    <property type="component" value="Unassembled WGS sequence"/>
</dbReference>
<dbReference type="GO" id="GO:0015833">
    <property type="term" value="P:peptide transport"/>
    <property type="evidence" value="ECO:0007669"/>
    <property type="project" value="InterPro"/>
</dbReference>
<dbReference type="Pfam" id="PF08352">
    <property type="entry name" value="oligo_HPY"/>
    <property type="match status" value="1"/>
</dbReference>
<evidence type="ECO:0000256" key="5">
    <source>
        <dbReference type="ARBA" id="ARBA00022840"/>
    </source>
</evidence>
<comment type="subcellular location">
    <subcellularLocation>
        <location evidence="1">Cell inner membrane</location>
        <topology evidence="1">Peripheral membrane protein</topology>
    </subcellularLocation>
</comment>
<dbReference type="CDD" id="cd03257">
    <property type="entry name" value="ABC_NikE_OppD_transporters"/>
    <property type="match status" value="1"/>
</dbReference>
<evidence type="ECO:0000256" key="1">
    <source>
        <dbReference type="ARBA" id="ARBA00004417"/>
    </source>
</evidence>
<dbReference type="InterPro" id="IPR027417">
    <property type="entry name" value="P-loop_NTPase"/>
</dbReference>
<keyword evidence="3" id="KW-0813">Transport</keyword>
<dbReference type="InterPro" id="IPR013563">
    <property type="entry name" value="Oligopep_ABC_C"/>
</dbReference>
<dbReference type="InterPro" id="IPR003439">
    <property type="entry name" value="ABC_transporter-like_ATP-bd"/>
</dbReference>
<dbReference type="InterPro" id="IPR003593">
    <property type="entry name" value="AAA+_ATPase"/>
</dbReference>
<dbReference type="NCBIfam" id="TIGR01727">
    <property type="entry name" value="oligo_HPY"/>
    <property type="match status" value="1"/>
</dbReference>
<dbReference type="GO" id="GO:0055085">
    <property type="term" value="P:transmembrane transport"/>
    <property type="evidence" value="ECO:0007669"/>
    <property type="project" value="UniProtKB-ARBA"/>
</dbReference>
<name>S9SB38_9RHOB</name>
<dbReference type="SUPFAM" id="SSF52540">
    <property type="entry name" value="P-loop containing nucleoside triphosphate hydrolases"/>
    <property type="match status" value="1"/>
</dbReference>
<dbReference type="AlphaFoldDB" id="S9SB38"/>
<gene>
    <name evidence="7" type="ORF">Salmuc_02062</name>
</gene>
<dbReference type="PANTHER" id="PTHR43776">
    <property type="entry name" value="TRANSPORT ATP-BINDING PROTEIN"/>
    <property type="match status" value="1"/>
</dbReference>
<dbReference type="GO" id="GO:0005524">
    <property type="term" value="F:ATP binding"/>
    <property type="evidence" value="ECO:0007669"/>
    <property type="project" value="UniProtKB-KW"/>
</dbReference>
<dbReference type="EMBL" id="APVH01000015">
    <property type="protein sequence ID" value="EPX83454.1"/>
    <property type="molecule type" value="Genomic_DNA"/>
</dbReference>
<dbReference type="OrthoDB" id="9802264at2"/>
<protein>
    <submittedName>
        <fullName evidence="7">Oligopeptide transport ATP-binding protein OppF</fullName>
    </submittedName>
</protein>
<accession>S9SB38</accession>
<organism evidence="7 8">
    <name type="scientific">Salipiger mucosus DSM 16094</name>
    <dbReference type="NCBI Taxonomy" id="1123237"/>
    <lineage>
        <taxon>Bacteria</taxon>
        <taxon>Pseudomonadati</taxon>
        <taxon>Pseudomonadota</taxon>
        <taxon>Alphaproteobacteria</taxon>
        <taxon>Rhodobacterales</taxon>
        <taxon>Roseobacteraceae</taxon>
        <taxon>Salipiger</taxon>
    </lineage>
</organism>
<keyword evidence="8" id="KW-1185">Reference proteome</keyword>
<evidence type="ECO:0000313" key="7">
    <source>
        <dbReference type="EMBL" id="EPX83454.1"/>
    </source>
</evidence>
<dbReference type="eggNOG" id="COG4608">
    <property type="taxonomic scope" value="Bacteria"/>
</dbReference>
<dbReference type="Pfam" id="PF00005">
    <property type="entry name" value="ABC_tran"/>
    <property type="match status" value="1"/>
</dbReference>
<dbReference type="PROSITE" id="PS00211">
    <property type="entry name" value="ABC_TRANSPORTER_1"/>
    <property type="match status" value="1"/>
</dbReference>
<dbReference type="PANTHER" id="PTHR43776:SF7">
    <property type="entry name" value="D,D-DIPEPTIDE TRANSPORT ATP-BINDING PROTEIN DDPF-RELATED"/>
    <property type="match status" value="1"/>
</dbReference>
<proteinExistence type="inferred from homology"/>
<evidence type="ECO:0000256" key="3">
    <source>
        <dbReference type="ARBA" id="ARBA00022448"/>
    </source>
</evidence>
<dbReference type="SMART" id="SM00382">
    <property type="entry name" value="AAA"/>
    <property type="match status" value="1"/>
</dbReference>
<dbReference type="InterPro" id="IPR050319">
    <property type="entry name" value="ABC_transp_ATP-bind"/>
</dbReference>
<evidence type="ECO:0000256" key="4">
    <source>
        <dbReference type="ARBA" id="ARBA00022741"/>
    </source>
</evidence>
<reference evidence="8" key="1">
    <citation type="journal article" date="2014" name="Stand. Genomic Sci.">
        <title>Genome sequence of the exopolysaccharide-producing Salipiger mucosus type strain (DSM 16094(T)), a moderately halophilic member of the Roseobacter clade.</title>
        <authorList>
            <person name="Riedel T."/>
            <person name="Spring S."/>
            <person name="Fiebig A."/>
            <person name="Petersen J."/>
            <person name="Kyrpides N.C."/>
            <person name="Goker M."/>
            <person name="Klenk H.P."/>
        </authorList>
    </citation>
    <scope>NUCLEOTIDE SEQUENCE [LARGE SCALE GENOMIC DNA]</scope>
    <source>
        <strain evidence="8">DSM 16094</strain>
    </source>
</reference>
<dbReference type="STRING" id="1123237.Salmuc_02062"/>
<evidence type="ECO:0000259" key="6">
    <source>
        <dbReference type="PROSITE" id="PS50893"/>
    </source>
</evidence>
<dbReference type="PROSITE" id="PS50893">
    <property type="entry name" value="ABC_TRANSPORTER_2"/>
    <property type="match status" value="1"/>
</dbReference>
<keyword evidence="4" id="KW-0547">Nucleotide-binding</keyword>